<dbReference type="Pfam" id="PF13561">
    <property type="entry name" value="adh_short_C2"/>
    <property type="match status" value="1"/>
</dbReference>
<evidence type="ECO:0000256" key="2">
    <source>
        <dbReference type="ARBA" id="ARBA00023002"/>
    </source>
</evidence>
<dbReference type="PANTHER" id="PTHR43639:SF1">
    <property type="entry name" value="SHORT-CHAIN DEHYDROGENASE_REDUCTASE FAMILY PROTEIN"/>
    <property type="match status" value="1"/>
</dbReference>
<dbReference type="AlphaFoldDB" id="A0A6J5H1M8"/>
<dbReference type="Proteomes" id="UP000494252">
    <property type="component" value="Unassembled WGS sequence"/>
</dbReference>
<protein>
    <submittedName>
        <fullName evidence="3">D-xylose 1-dehydrogenase</fullName>
        <ecNumber evidence="3">1.1.1.175</ecNumber>
    </submittedName>
</protein>
<dbReference type="FunFam" id="3.40.50.720:FF:000084">
    <property type="entry name" value="Short-chain dehydrogenase reductase"/>
    <property type="match status" value="1"/>
</dbReference>
<dbReference type="Gene3D" id="3.40.50.720">
    <property type="entry name" value="NAD(P)-binding Rossmann-like Domain"/>
    <property type="match status" value="1"/>
</dbReference>
<reference evidence="3 4" key="1">
    <citation type="submission" date="2020-04" db="EMBL/GenBank/DDBJ databases">
        <authorList>
            <person name="De Canck E."/>
        </authorList>
    </citation>
    <scope>NUCLEOTIDE SEQUENCE [LARGE SCALE GENOMIC DNA]</scope>
    <source>
        <strain evidence="3 4">LMG 27177</strain>
    </source>
</reference>
<sequence length="268" mass="29234">MYSLSYSEQVEYQMSYAIYPSLSGKTVVITGGGSGIGAAMVEAFAQQGARVFFLDVAEGDSLALQESLRGAPHPPLFRRCDLRSVDAIQSTFAEIMELAGPIEVLVNNAGNDDRHEIEAVTSTYWDERMAVNLRHQFFCAQAAAAGMRKIGRGVILNLGSVSWHLALPNLAIYMSAKAAIEGLTRGLARDLGDVGIRVNCIIPGAVRTPRQMQLWQSPESEAKVVASQCLRLRIEPEHVARMALFLASDDASRCSGRDYFVDAGWYGE</sequence>
<proteinExistence type="inferred from homology"/>
<organism evidence="3 4">
    <name type="scientific">Paraburkholderia fynbosensis</name>
    <dbReference type="NCBI Taxonomy" id="1200993"/>
    <lineage>
        <taxon>Bacteria</taxon>
        <taxon>Pseudomonadati</taxon>
        <taxon>Pseudomonadota</taxon>
        <taxon>Betaproteobacteria</taxon>
        <taxon>Burkholderiales</taxon>
        <taxon>Burkholderiaceae</taxon>
        <taxon>Paraburkholderia</taxon>
    </lineage>
</organism>
<keyword evidence="4" id="KW-1185">Reference proteome</keyword>
<dbReference type="EC" id="1.1.1.175" evidence="3"/>
<name>A0A6J5H1M8_9BURK</name>
<evidence type="ECO:0000256" key="1">
    <source>
        <dbReference type="ARBA" id="ARBA00006484"/>
    </source>
</evidence>
<evidence type="ECO:0000313" key="4">
    <source>
        <dbReference type="Proteomes" id="UP000494252"/>
    </source>
</evidence>
<dbReference type="InterPro" id="IPR002347">
    <property type="entry name" value="SDR_fam"/>
</dbReference>
<dbReference type="GO" id="GO:0047838">
    <property type="term" value="F:D-xylose 1-dehydrogenase (NAD+) activity"/>
    <property type="evidence" value="ECO:0007669"/>
    <property type="project" value="UniProtKB-EC"/>
</dbReference>
<comment type="similarity">
    <text evidence="1">Belongs to the short-chain dehydrogenases/reductases (SDR) family.</text>
</comment>
<dbReference type="CDD" id="cd05233">
    <property type="entry name" value="SDR_c"/>
    <property type="match status" value="1"/>
</dbReference>
<evidence type="ECO:0000313" key="3">
    <source>
        <dbReference type="EMBL" id="CAB3810186.1"/>
    </source>
</evidence>
<dbReference type="PRINTS" id="PR00081">
    <property type="entry name" value="GDHRDH"/>
</dbReference>
<dbReference type="EMBL" id="CADIKI010000033">
    <property type="protein sequence ID" value="CAB3810186.1"/>
    <property type="molecule type" value="Genomic_DNA"/>
</dbReference>
<dbReference type="SUPFAM" id="SSF51735">
    <property type="entry name" value="NAD(P)-binding Rossmann-fold domains"/>
    <property type="match status" value="1"/>
</dbReference>
<dbReference type="PRINTS" id="PR00080">
    <property type="entry name" value="SDRFAMILY"/>
</dbReference>
<gene>
    <name evidence="3" type="primary">xylB_5</name>
    <name evidence="3" type="ORF">LMG27177_07083</name>
</gene>
<dbReference type="InterPro" id="IPR036291">
    <property type="entry name" value="NAD(P)-bd_dom_sf"/>
</dbReference>
<accession>A0A6J5H1M8</accession>
<dbReference type="PANTHER" id="PTHR43639">
    <property type="entry name" value="OXIDOREDUCTASE, SHORT-CHAIN DEHYDROGENASE/REDUCTASE FAMILY (AFU_ORTHOLOGUE AFUA_5G02870)"/>
    <property type="match status" value="1"/>
</dbReference>
<keyword evidence="2 3" id="KW-0560">Oxidoreductase</keyword>